<organism evidence="2 3">
    <name type="scientific">Fodinibius halophilus</name>
    <dbReference type="NCBI Taxonomy" id="1736908"/>
    <lineage>
        <taxon>Bacteria</taxon>
        <taxon>Pseudomonadati</taxon>
        <taxon>Balneolota</taxon>
        <taxon>Balneolia</taxon>
        <taxon>Balneolales</taxon>
        <taxon>Balneolaceae</taxon>
        <taxon>Fodinibius</taxon>
    </lineage>
</organism>
<name>A0A6M1T3P2_9BACT</name>
<evidence type="ECO:0000256" key="1">
    <source>
        <dbReference type="PROSITE-ProRule" id="PRU01360"/>
    </source>
</evidence>
<gene>
    <name evidence="2" type="ORF">G3569_02710</name>
</gene>
<dbReference type="Proteomes" id="UP000479132">
    <property type="component" value="Unassembled WGS sequence"/>
</dbReference>
<proteinExistence type="inferred from homology"/>
<dbReference type="InterPro" id="IPR039426">
    <property type="entry name" value="TonB-dep_rcpt-like"/>
</dbReference>
<dbReference type="RefSeq" id="WP_165265827.1">
    <property type="nucleotide sequence ID" value="NZ_JAALLS010000002.1"/>
</dbReference>
<dbReference type="GO" id="GO:0009279">
    <property type="term" value="C:cell outer membrane"/>
    <property type="evidence" value="ECO:0007669"/>
    <property type="project" value="UniProtKB-SubCell"/>
</dbReference>
<keyword evidence="1" id="KW-1134">Transmembrane beta strand</keyword>
<keyword evidence="1" id="KW-0812">Transmembrane</keyword>
<keyword evidence="1" id="KW-0472">Membrane</keyword>
<comment type="caution">
    <text evidence="2">The sequence shown here is derived from an EMBL/GenBank/DDBJ whole genome shotgun (WGS) entry which is preliminary data.</text>
</comment>
<dbReference type="AlphaFoldDB" id="A0A6M1T3P2"/>
<keyword evidence="1" id="KW-0813">Transport</keyword>
<evidence type="ECO:0000313" key="2">
    <source>
        <dbReference type="EMBL" id="NGP87253.1"/>
    </source>
</evidence>
<reference evidence="2 3" key="1">
    <citation type="submission" date="2020-02" db="EMBL/GenBank/DDBJ databases">
        <title>Aliifodinibius halophilus 2W32, complete genome.</title>
        <authorList>
            <person name="Li Y."/>
            <person name="Wu S."/>
        </authorList>
    </citation>
    <scope>NUCLEOTIDE SEQUENCE [LARGE SCALE GENOMIC DNA]</scope>
    <source>
        <strain evidence="2 3">2W32</strain>
    </source>
</reference>
<accession>A0A6M1T3P2</accession>
<evidence type="ECO:0000313" key="3">
    <source>
        <dbReference type="Proteomes" id="UP000479132"/>
    </source>
</evidence>
<dbReference type="PROSITE" id="PS51257">
    <property type="entry name" value="PROKAR_LIPOPROTEIN"/>
    <property type="match status" value="1"/>
</dbReference>
<protein>
    <recommendedName>
        <fullName evidence="4">TonB-dependent receptor plug domain-containing protein</fullName>
    </recommendedName>
</protein>
<comment type="similarity">
    <text evidence="1">Belongs to the TonB-dependent receptor family.</text>
</comment>
<comment type="subcellular location">
    <subcellularLocation>
        <location evidence="1">Cell outer membrane</location>
        <topology evidence="1">Multi-pass membrane protein</topology>
    </subcellularLocation>
</comment>
<keyword evidence="1" id="KW-0998">Cell outer membrane</keyword>
<dbReference type="PROSITE" id="PS52016">
    <property type="entry name" value="TONB_DEPENDENT_REC_3"/>
    <property type="match status" value="1"/>
</dbReference>
<evidence type="ECO:0008006" key="4">
    <source>
        <dbReference type="Google" id="ProtNLM"/>
    </source>
</evidence>
<keyword evidence="3" id="KW-1185">Reference proteome</keyword>
<sequence>MRLTSTVLIIIFSFVIISCAGTGNSTKPSSTDSYFTADKLKLRINRLPRITVRGNEAYNTISTTIKGTTKPLFVLDDVQMGRSLSRILNIVDKNEWVKIDFLGSSSATIRYGEEGKNGVIIISKKN</sequence>
<dbReference type="EMBL" id="JAALLS010000002">
    <property type="protein sequence ID" value="NGP87253.1"/>
    <property type="molecule type" value="Genomic_DNA"/>
</dbReference>